<feature type="chain" id="PRO_5013851068" description="Protein EVI2A" evidence="3">
    <location>
        <begin position="28"/>
        <end position="256"/>
    </location>
</feature>
<accession>A0A2D4MM12</accession>
<organism evidence="4">
    <name type="scientific">Micrurus spixii</name>
    <name type="common">Amazon coral snake</name>
    <dbReference type="NCBI Taxonomy" id="129469"/>
    <lineage>
        <taxon>Eukaryota</taxon>
        <taxon>Metazoa</taxon>
        <taxon>Chordata</taxon>
        <taxon>Craniata</taxon>
        <taxon>Vertebrata</taxon>
        <taxon>Euteleostomi</taxon>
        <taxon>Lepidosauria</taxon>
        <taxon>Squamata</taxon>
        <taxon>Bifurcata</taxon>
        <taxon>Unidentata</taxon>
        <taxon>Episquamata</taxon>
        <taxon>Toxicofera</taxon>
        <taxon>Serpentes</taxon>
        <taxon>Colubroidea</taxon>
        <taxon>Elapidae</taxon>
        <taxon>Elapinae</taxon>
        <taxon>Micrurus</taxon>
    </lineage>
</organism>
<feature type="compositionally biased region" description="Polar residues" evidence="1">
    <location>
        <begin position="39"/>
        <end position="53"/>
    </location>
</feature>
<reference evidence="4" key="2">
    <citation type="submission" date="2017-11" db="EMBL/GenBank/DDBJ databases">
        <title>Coralsnake Venomics: Analyses of Venom Gland Transcriptomes and Proteomes of Six Brazilian Taxa.</title>
        <authorList>
            <person name="Aird S.D."/>
            <person name="Jorge da Silva N."/>
            <person name="Qiu L."/>
            <person name="Villar-Briones A."/>
            <person name="Aparecida-Saddi V."/>
            <person name="Campos-Telles M.P."/>
            <person name="Grau M."/>
            <person name="Mikheyev A.S."/>
        </authorList>
    </citation>
    <scope>NUCLEOTIDE SEQUENCE</scope>
    <source>
        <tissue evidence="4">Venom_gland</tissue>
    </source>
</reference>
<feature type="compositionally biased region" description="Polar residues" evidence="1">
    <location>
        <begin position="73"/>
        <end position="97"/>
    </location>
</feature>
<feature type="region of interest" description="Disordered" evidence="1">
    <location>
        <begin position="39"/>
        <end position="125"/>
    </location>
</feature>
<feature type="signal peptide" evidence="3">
    <location>
        <begin position="1"/>
        <end position="27"/>
    </location>
</feature>
<dbReference type="PANTHER" id="PTHR15568">
    <property type="entry name" value="ECOTROPIC VIRAL INTEGRATION SITE 2A"/>
    <property type="match status" value="1"/>
</dbReference>
<keyword evidence="3" id="KW-0732">Signal</keyword>
<dbReference type="EMBL" id="IACM01108846">
    <property type="protein sequence ID" value="LAB34079.1"/>
    <property type="molecule type" value="Transcribed_RNA"/>
</dbReference>
<feature type="compositionally biased region" description="Low complexity" evidence="1">
    <location>
        <begin position="54"/>
        <end position="72"/>
    </location>
</feature>
<dbReference type="PANTHER" id="PTHR15568:SF0">
    <property type="entry name" value="PROTEIN EVI2A"/>
    <property type="match status" value="1"/>
</dbReference>
<keyword evidence="2" id="KW-0472">Membrane</keyword>
<name>A0A2D4MM12_9SAUR</name>
<evidence type="ECO:0008006" key="5">
    <source>
        <dbReference type="Google" id="ProtNLM"/>
    </source>
</evidence>
<dbReference type="GO" id="GO:0016020">
    <property type="term" value="C:membrane"/>
    <property type="evidence" value="ECO:0007669"/>
    <property type="project" value="InterPro"/>
</dbReference>
<evidence type="ECO:0000256" key="3">
    <source>
        <dbReference type="SAM" id="SignalP"/>
    </source>
</evidence>
<evidence type="ECO:0000256" key="1">
    <source>
        <dbReference type="SAM" id="MobiDB-lite"/>
    </source>
</evidence>
<dbReference type="Pfam" id="PF05399">
    <property type="entry name" value="EVI2A"/>
    <property type="match status" value="1"/>
</dbReference>
<evidence type="ECO:0000313" key="4">
    <source>
        <dbReference type="EMBL" id="LAB34079.1"/>
    </source>
</evidence>
<sequence length="256" mass="28115">MRLLDHIGLGFLLWIIFPSCSQVRVTADLMTIVYSSIPTSQPSTYPKSNSSLVTLESQETTTDTTHTSTSESIATVRSKQLTETPTSTALQLSSTLPTEGLPPSSALASTDPELSTLGGDPTKNKPCEENYKQQMLICLIIIGVLAFICVVLLLVIVVMASKLSYDKRKQPTKRFPRSNGDFLSTNSLWPIGLETLQRLSTENPKPRGLSLERSIEEQGQNGDEINKKLVSEIADRQKQKEISANTCKTIITTVEI</sequence>
<dbReference type="InterPro" id="IPR008608">
    <property type="entry name" value="Ectropic_vir_integratn_site_2A"/>
</dbReference>
<evidence type="ECO:0000256" key="2">
    <source>
        <dbReference type="SAM" id="Phobius"/>
    </source>
</evidence>
<keyword evidence="2" id="KW-1133">Transmembrane helix</keyword>
<proteinExistence type="predicted"/>
<dbReference type="AlphaFoldDB" id="A0A2D4MM12"/>
<reference evidence="4" key="1">
    <citation type="submission" date="2017-07" db="EMBL/GenBank/DDBJ databases">
        <authorList>
            <person name="Mikheyev A."/>
            <person name="Grau M."/>
        </authorList>
    </citation>
    <scope>NUCLEOTIDE SEQUENCE</scope>
    <source>
        <tissue evidence="4">Venom_gland</tissue>
    </source>
</reference>
<protein>
    <recommendedName>
        <fullName evidence="5">Protein EVI2A</fullName>
    </recommendedName>
</protein>
<keyword evidence="2" id="KW-0812">Transmembrane</keyword>
<feature type="transmembrane region" description="Helical" evidence="2">
    <location>
        <begin position="134"/>
        <end position="160"/>
    </location>
</feature>